<dbReference type="EMBL" id="JADWDJ010000001">
    <property type="protein sequence ID" value="KAG5286183.1"/>
    <property type="molecule type" value="Genomic_DNA"/>
</dbReference>
<feature type="region of interest" description="Disordered" evidence="1">
    <location>
        <begin position="835"/>
        <end position="900"/>
    </location>
</feature>
<keyword evidence="2" id="KW-1133">Transmembrane helix</keyword>
<comment type="caution">
    <text evidence="3">The sequence shown here is derived from an EMBL/GenBank/DDBJ whole genome shotgun (WGS) entry which is preliminary data.</text>
</comment>
<sequence>MSDESPLLKSLTENSTEVPVVAGSRDSYALLLVLLCVFAGGTVLLLTILLIFCHRCFPGGRRYSRASDDLEKTNTTYVEETQPSQDITIRLEGVDGLSAAGCHGDVEAEGFLSAVSTGRRVSFNEQAIYEQSKKSQEKGRRYTLTEGDFHHLKRARLTHLHIPPPALNILTIMESSETSIQQPMEEGLSWSPQSPSGGLPGDTLNSVLDTSFTESLPSLPAEAMGERGWTMGGPRADADPEVTRSSSGATVATGQGFTKMFLTKLRRHTSLEGASPYLRMKRWRLDCNQRAASLDMRGSPKRRAFQRQRAASETLDHEEAESPAVGGDFLCSLAPPLLPDPASCPRRLSAGSLPSPTLGRLEVEAVMELSSGAEPELTFDLPVTLTIRSHPVGEENGLDAGHEDDELEDEEEEAEDEDQEEEGGALGASGGGAAAGGGQGGLRGWGGPGGLLRRRTEGAADGGGDTAEPTPYRDIWSLRASLEQYASSDLSSNDRDSTRSEADSLSSLGGAGKAGGGAASGAGTGSGTAAMMFQSQDIDEELPYDEPPAVTELREEEEEEEDEEEERHRERRRRGGRGGGGGDSVDSERGGSDGEAGGRKLLQMDSGYASMDAPPLAGGGGGGGGKTASERRRYFTCTGRKGTVCESFEARLLQEDPDETELELELESEENHADVEPEKLSLAAAAPVAVIPKEPRTLPIVKSPLAQKPWLYRRRDYSIDERTEALFNEFLRHDPRLDPRPHHHHSRSARSSRLHLRAQWQHAKQHSDPGGSAASATARLSPSLERLRWGPLRRGESAGYPLDASTPTATARYQLHHHHHHHHHLHGPLPRIASAADEENSEGGEEGTEEPKSASGSVDEQDTLELEEEQVEVRGDKVEDNCSNNNSSSSSSSGGGDIRSTVMHSEQGYESMEEMGGLSVIPTPGPEHCGTLEDPGLLAADKIAANLEERLYGGLRRTHCVQEQTVVVACVSSDDMTE</sequence>
<evidence type="ECO:0000256" key="2">
    <source>
        <dbReference type="SAM" id="Phobius"/>
    </source>
</evidence>
<feature type="compositionally biased region" description="Acidic residues" evidence="1">
    <location>
        <begin position="402"/>
        <end position="423"/>
    </location>
</feature>
<evidence type="ECO:0000313" key="3">
    <source>
        <dbReference type="EMBL" id="KAG5286183.1"/>
    </source>
</evidence>
<dbReference type="PANTHER" id="PTHR28597">
    <property type="entry name" value="VOLTAGE-DEPENDENT CALCIUM CHANNEL BETA SUBUNIT-ASSOCIATED REGULATORY PROTEIN"/>
    <property type="match status" value="1"/>
</dbReference>
<feature type="compositionally biased region" description="Acidic residues" evidence="1">
    <location>
        <begin position="554"/>
        <end position="565"/>
    </location>
</feature>
<evidence type="ECO:0000256" key="1">
    <source>
        <dbReference type="SAM" id="MobiDB-lite"/>
    </source>
</evidence>
<gene>
    <name evidence="3" type="ORF">AALO_G00011960</name>
</gene>
<organism evidence="3 4">
    <name type="scientific">Alosa alosa</name>
    <name type="common">allis shad</name>
    <dbReference type="NCBI Taxonomy" id="278164"/>
    <lineage>
        <taxon>Eukaryota</taxon>
        <taxon>Metazoa</taxon>
        <taxon>Chordata</taxon>
        <taxon>Craniata</taxon>
        <taxon>Vertebrata</taxon>
        <taxon>Euteleostomi</taxon>
        <taxon>Actinopterygii</taxon>
        <taxon>Neopterygii</taxon>
        <taxon>Teleostei</taxon>
        <taxon>Clupei</taxon>
        <taxon>Clupeiformes</taxon>
        <taxon>Clupeoidei</taxon>
        <taxon>Clupeidae</taxon>
        <taxon>Alosa</taxon>
    </lineage>
</organism>
<dbReference type="PANTHER" id="PTHR28597:SF3">
    <property type="entry name" value="VOLTAGE-DEPENDENT CALCIUM CHANNEL BETA SUBUNIT-ASSOCIATED REGULATORY PROTEIN-LIKE"/>
    <property type="match status" value="1"/>
</dbReference>
<dbReference type="GO" id="GO:0030141">
    <property type="term" value="C:secretory granule"/>
    <property type="evidence" value="ECO:0007669"/>
    <property type="project" value="TreeGrafter"/>
</dbReference>
<feature type="compositionally biased region" description="Basic and acidic residues" evidence="1">
    <location>
        <begin position="492"/>
        <end position="502"/>
    </location>
</feature>
<feature type="region of interest" description="Disordered" evidence="1">
    <location>
        <begin position="485"/>
        <end position="629"/>
    </location>
</feature>
<keyword evidence="2" id="KW-0472">Membrane</keyword>
<dbReference type="AlphaFoldDB" id="A0AAV6HG46"/>
<feature type="compositionally biased region" description="Gly residues" evidence="1">
    <location>
        <begin position="424"/>
        <end position="450"/>
    </location>
</feature>
<feature type="compositionally biased region" description="Basic residues" evidence="1">
    <location>
        <begin position="741"/>
        <end position="756"/>
    </location>
</feature>
<keyword evidence="2" id="KW-0812">Transmembrane</keyword>
<dbReference type="InterPro" id="IPR037658">
    <property type="entry name" value="CBARP"/>
</dbReference>
<feature type="region of interest" description="Disordered" evidence="1">
    <location>
        <begin position="178"/>
        <end position="203"/>
    </location>
</feature>
<dbReference type="GO" id="GO:0044325">
    <property type="term" value="F:transmembrane transporter binding"/>
    <property type="evidence" value="ECO:0007669"/>
    <property type="project" value="InterPro"/>
</dbReference>
<feature type="compositionally biased region" description="Acidic residues" evidence="1">
    <location>
        <begin position="859"/>
        <end position="870"/>
    </location>
</feature>
<reference evidence="3 4" key="1">
    <citation type="submission" date="2020-10" db="EMBL/GenBank/DDBJ databases">
        <title>Chromosome-scale genome assembly of the Allis shad, Alosa alosa.</title>
        <authorList>
            <person name="Margot Z."/>
            <person name="Christophe K."/>
            <person name="Cabau C."/>
            <person name="Louis A."/>
            <person name="Berthelot C."/>
            <person name="Parey E."/>
            <person name="Roest Crollius H."/>
            <person name="Montfort J."/>
            <person name="Robinson-Rechavi M."/>
            <person name="Bucao C."/>
            <person name="Bouchez O."/>
            <person name="Gislard M."/>
            <person name="Lluch J."/>
            <person name="Milhes M."/>
            <person name="Lampietro C."/>
            <person name="Lopez Roques C."/>
            <person name="Donnadieu C."/>
            <person name="Braasch I."/>
            <person name="Desvignes T."/>
            <person name="Postlethwait J."/>
            <person name="Bobe J."/>
            <person name="Guiguen Y."/>
        </authorList>
    </citation>
    <scope>NUCLEOTIDE SEQUENCE [LARGE SCALE GENOMIC DNA]</scope>
    <source>
        <strain evidence="3">M-15738</strain>
        <tissue evidence="3">Blood</tissue>
    </source>
</reference>
<evidence type="ECO:0008006" key="5">
    <source>
        <dbReference type="Google" id="ProtNLM"/>
    </source>
</evidence>
<keyword evidence="4" id="KW-1185">Reference proteome</keyword>
<feature type="region of interest" description="Disordered" evidence="1">
    <location>
        <begin position="294"/>
        <end position="322"/>
    </location>
</feature>
<feature type="compositionally biased region" description="Low complexity" evidence="1">
    <location>
        <begin position="883"/>
        <end position="892"/>
    </location>
</feature>
<feature type="compositionally biased region" description="Gly residues" evidence="1">
    <location>
        <begin position="509"/>
        <end position="526"/>
    </location>
</feature>
<feature type="compositionally biased region" description="Basic and acidic residues" evidence="1">
    <location>
        <begin position="586"/>
        <end position="598"/>
    </location>
</feature>
<dbReference type="GO" id="GO:0005886">
    <property type="term" value="C:plasma membrane"/>
    <property type="evidence" value="ECO:0007669"/>
    <property type="project" value="TreeGrafter"/>
</dbReference>
<protein>
    <recommendedName>
        <fullName evidence="5">Voltage-dependent calcium channel beta subunit-associated regulatory protein</fullName>
    </recommendedName>
</protein>
<accession>A0AAV6HG46</accession>
<proteinExistence type="predicted"/>
<feature type="compositionally biased region" description="Gly residues" evidence="1">
    <location>
        <begin position="617"/>
        <end position="626"/>
    </location>
</feature>
<feature type="compositionally biased region" description="Basic and acidic residues" evidence="1">
    <location>
        <begin position="871"/>
        <end position="880"/>
    </location>
</feature>
<dbReference type="Proteomes" id="UP000823561">
    <property type="component" value="Chromosome 1"/>
</dbReference>
<feature type="region of interest" description="Disordered" evidence="1">
    <location>
        <begin position="734"/>
        <end position="782"/>
    </location>
</feature>
<feature type="region of interest" description="Disordered" evidence="1">
    <location>
        <begin position="390"/>
        <end position="472"/>
    </location>
</feature>
<name>A0AAV6HG46_9TELE</name>
<feature type="transmembrane region" description="Helical" evidence="2">
    <location>
        <begin position="28"/>
        <end position="52"/>
    </location>
</feature>
<dbReference type="GO" id="GO:0045955">
    <property type="term" value="P:negative regulation of calcium ion-dependent exocytosis"/>
    <property type="evidence" value="ECO:0007669"/>
    <property type="project" value="TreeGrafter"/>
</dbReference>
<evidence type="ECO:0000313" key="4">
    <source>
        <dbReference type="Proteomes" id="UP000823561"/>
    </source>
</evidence>
<feature type="compositionally biased region" description="Acidic residues" evidence="1">
    <location>
        <begin position="836"/>
        <end position="848"/>
    </location>
</feature>